<accession>A0ABN8A2C5</accession>
<evidence type="ECO:0000313" key="1">
    <source>
        <dbReference type="EMBL" id="CAG9619303.1"/>
    </source>
</evidence>
<gene>
    <name evidence="1" type="ORF">BACCIP111883_00070</name>
</gene>
<name>A0ABN8A2C5_9BACI</name>
<sequence length="59" mass="6921">MGFLLRLLFIIVGAYAIYKNRYKVLNYILGISSIRKFVVAFGMDLPFVRDRFLQTVFRG</sequence>
<dbReference type="RefSeq" id="WP_230499250.1">
    <property type="nucleotide sequence ID" value="NZ_CAKJTJ010000001.1"/>
</dbReference>
<dbReference type="EMBL" id="CAKJTJ010000001">
    <property type="protein sequence ID" value="CAG9619303.1"/>
    <property type="molecule type" value="Genomic_DNA"/>
</dbReference>
<keyword evidence="2" id="KW-1185">Reference proteome</keyword>
<protein>
    <submittedName>
        <fullName evidence="1">Uncharacterized protein</fullName>
    </submittedName>
</protein>
<reference evidence="1 2" key="1">
    <citation type="submission" date="2021-10" db="EMBL/GenBank/DDBJ databases">
        <authorList>
            <person name="Criscuolo A."/>
        </authorList>
    </citation>
    <scope>NUCLEOTIDE SEQUENCE [LARGE SCALE GENOMIC DNA]</scope>
    <source>
        <strain evidence="2">CIP 111883</strain>
    </source>
</reference>
<evidence type="ECO:0000313" key="2">
    <source>
        <dbReference type="Proteomes" id="UP000789833"/>
    </source>
</evidence>
<comment type="caution">
    <text evidence="1">The sequence shown here is derived from an EMBL/GenBank/DDBJ whole genome shotgun (WGS) entry which is preliminary data.</text>
</comment>
<proteinExistence type="predicted"/>
<organism evidence="1 2">
    <name type="scientific">Sutcliffiella rhizosphaerae</name>
    <dbReference type="NCBI Taxonomy" id="2880967"/>
    <lineage>
        <taxon>Bacteria</taxon>
        <taxon>Bacillati</taxon>
        <taxon>Bacillota</taxon>
        <taxon>Bacilli</taxon>
        <taxon>Bacillales</taxon>
        <taxon>Bacillaceae</taxon>
        <taxon>Sutcliffiella</taxon>
    </lineage>
</organism>
<dbReference type="Proteomes" id="UP000789833">
    <property type="component" value="Unassembled WGS sequence"/>
</dbReference>